<sequence length="81" mass="9053">MHAHSMAVKMPIGFHTLLCGIILQQHPGILVKSDIPCIRKSPLSLDYRLFEGEHVAYIATPSVQQPSDSLTRKQMIAELQD</sequence>
<name>A0A392RKA3_9FABA</name>
<comment type="caution">
    <text evidence="1">The sequence shown here is derived from an EMBL/GenBank/DDBJ whole genome shotgun (WGS) entry which is preliminary data.</text>
</comment>
<proteinExistence type="predicted"/>
<reference evidence="1 2" key="1">
    <citation type="journal article" date="2018" name="Front. Plant Sci.">
        <title>Red Clover (Trifolium pratense) and Zigzag Clover (T. medium) - A Picture of Genomic Similarities and Differences.</title>
        <authorList>
            <person name="Dluhosova J."/>
            <person name="Istvanek J."/>
            <person name="Nedelnik J."/>
            <person name="Repkova J."/>
        </authorList>
    </citation>
    <scope>NUCLEOTIDE SEQUENCE [LARGE SCALE GENOMIC DNA]</scope>
    <source>
        <strain evidence="2">cv. 10/8</strain>
        <tissue evidence="1">Leaf</tissue>
    </source>
</reference>
<evidence type="ECO:0000313" key="2">
    <source>
        <dbReference type="Proteomes" id="UP000265520"/>
    </source>
</evidence>
<dbReference type="EMBL" id="LXQA010236405">
    <property type="protein sequence ID" value="MCI36689.1"/>
    <property type="molecule type" value="Genomic_DNA"/>
</dbReference>
<dbReference type="AlphaFoldDB" id="A0A392RKA3"/>
<keyword evidence="2" id="KW-1185">Reference proteome</keyword>
<accession>A0A392RKA3</accession>
<feature type="non-terminal residue" evidence="1">
    <location>
        <position position="81"/>
    </location>
</feature>
<organism evidence="1 2">
    <name type="scientific">Trifolium medium</name>
    <dbReference type="NCBI Taxonomy" id="97028"/>
    <lineage>
        <taxon>Eukaryota</taxon>
        <taxon>Viridiplantae</taxon>
        <taxon>Streptophyta</taxon>
        <taxon>Embryophyta</taxon>
        <taxon>Tracheophyta</taxon>
        <taxon>Spermatophyta</taxon>
        <taxon>Magnoliopsida</taxon>
        <taxon>eudicotyledons</taxon>
        <taxon>Gunneridae</taxon>
        <taxon>Pentapetalae</taxon>
        <taxon>rosids</taxon>
        <taxon>fabids</taxon>
        <taxon>Fabales</taxon>
        <taxon>Fabaceae</taxon>
        <taxon>Papilionoideae</taxon>
        <taxon>50 kb inversion clade</taxon>
        <taxon>NPAAA clade</taxon>
        <taxon>Hologalegina</taxon>
        <taxon>IRL clade</taxon>
        <taxon>Trifolieae</taxon>
        <taxon>Trifolium</taxon>
    </lineage>
</organism>
<dbReference type="Proteomes" id="UP000265520">
    <property type="component" value="Unassembled WGS sequence"/>
</dbReference>
<protein>
    <submittedName>
        <fullName evidence="1">Envelope-like protein</fullName>
    </submittedName>
</protein>
<evidence type="ECO:0000313" key="1">
    <source>
        <dbReference type="EMBL" id="MCI36689.1"/>
    </source>
</evidence>